<comment type="caution">
    <text evidence="3">The sequence shown here is derived from an EMBL/GenBank/DDBJ whole genome shotgun (WGS) entry which is preliminary data.</text>
</comment>
<evidence type="ECO:0000256" key="2">
    <source>
        <dbReference type="SAM" id="SignalP"/>
    </source>
</evidence>
<name>A0AAU9IK48_9CILI</name>
<keyword evidence="1" id="KW-0472">Membrane</keyword>
<dbReference type="Proteomes" id="UP001162131">
    <property type="component" value="Unassembled WGS sequence"/>
</dbReference>
<keyword evidence="2" id="KW-0732">Signal</keyword>
<evidence type="ECO:0000313" key="4">
    <source>
        <dbReference type="Proteomes" id="UP001162131"/>
    </source>
</evidence>
<keyword evidence="1" id="KW-0812">Transmembrane</keyword>
<dbReference type="EMBL" id="CAJZBQ010000013">
    <property type="protein sequence ID" value="CAG9314852.1"/>
    <property type="molecule type" value="Genomic_DNA"/>
</dbReference>
<protein>
    <submittedName>
        <fullName evidence="3">Uncharacterized protein</fullName>
    </submittedName>
</protein>
<feature type="transmembrane region" description="Helical" evidence="1">
    <location>
        <begin position="1399"/>
        <end position="1422"/>
    </location>
</feature>
<evidence type="ECO:0000313" key="3">
    <source>
        <dbReference type="EMBL" id="CAG9314852.1"/>
    </source>
</evidence>
<keyword evidence="1" id="KW-1133">Transmembrane helix</keyword>
<feature type="chain" id="PRO_5043471110" evidence="2">
    <location>
        <begin position="21"/>
        <end position="1451"/>
    </location>
</feature>
<accession>A0AAU9IK48</accession>
<gene>
    <name evidence="3" type="ORF">BSTOLATCC_MIC12638</name>
</gene>
<sequence length="1451" mass="165185">MSTLLFILFLPVFSLNDTSSLGELYLSYGEFVQLYLSEYFEGNYLTYSITRTNMTNQELLLQHSYDFKFNSFVPYASPTPNEVRMNSRLGSFPSWSNDEIQVILGFHQNFILLYNLSLSTGDLQIADRQPIETGYNLPKILQIEFIQDFDSIDLPSNLIILMSQYDVNQTQPKMRHDVYMAGIDNFNNIVQKISFVGLNEITYASKVMLSSGSSLDHLIIYGEFSEENAIFVYDVTNQESPKLIQKIQQFFMSEDQFSIASVIWEDGLLYTLDTNSGFMVYDITSKDGLLKEAKYIDLSFCGSANSMWRDWNPFDDTKFTLSTENGFLIGNLPNSISGWVPGIDSNGTFSESLLTQYVGGFYFTQTSTDQLTVISNFYSSPRILFQVSIGEEVGDTYYEGGQWSIFQNPETKLFYYIRNDDDGIRVFTINITDWNLWISGDSSYYANIAAESENSGHKTINTITVHSIPADSQEILKAHNHRPTVIDPIEVSFVGDSSELVLTPTSYFSGPNMTFTLQASIPEYFEVSSSPIKKLSLFSSTSLPENVTNIEIIEDGIYYFYENGLRYESFADPYYDGFLIVSNPLKVTRNMAGTLVYWKMDDKFYISSFPPNMNTSIQYWNTEIECLYFFMNNENLICADQTQIDAYEFQFQAIFISKFSIRGEDFDGGYQWNITGLKSYTPSDSQNVYLLLLNNNEILYEINMIEIKESKPLYSYWAQNYVPQDVFGFTASESMLYFVLNDGTIYAFNFALKYERIIPTNADGQIISLSNVKDELFIYSGNELYIYNCDQPVHNTLFSSIHINQGCLTSISEADSIGAYIGILCPDKNVKNLEIYSVVCPNADSSSSVDGECILLSNIEIKIGMPKEVSDIMAHGKYSIIAQNGFSSTQVDIPLTFILDGELIWFKSQYWDISKDVPYNKAEKIDLSEIFFGQGLRTKININGLYIESNITQGTPAYVTDRIQENGFYNSTASDMFYSHTIITNTNLVIILSEANDILILDANNSEIGPLIALNISEYLNYPDAKCNWIDTFSHVNGDLCLLATSCSYYIDQILTNSTGNISIKTQIKSIVLWEFDYNHLKVTNTLNLRTSSQLSFLKIIAINSQDFEIIGFDTPLGEEDVENPNNNVLRFSGSWKSGTMVLKQLEILNFITLNLQSFFAVMVDGKNIDEKSTYYYVVDNLYGIRILKSPKDSTSELVQSIEVQYSDPLDSIGVCKNSVYARSFSGTMKRFKMINPEKLEVETVFNAYNTYGMSFLSQPCLIVCTENEEFIASSVWSAENSFGIRIWDTKTYNVSTIVSDLYVSHTYDPFRPASVKFLNSSTVTTIAQYGAIYKSYEINPNLLVIPKMSEAEYNSLVDSWGTSTFYIIITAENMNNSANTTVMLLKRSHKTNHQNEEIYWWVWFFAAIGFVTTAAGVWYGIRYLLRRKKMKYVAERPISYTDMEQLSIDL</sequence>
<proteinExistence type="predicted"/>
<feature type="signal peptide" evidence="2">
    <location>
        <begin position="1"/>
        <end position="20"/>
    </location>
</feature>
<evidence type="ECO:0000256" key="1">
    <source>
        <dbReference type="SAM" id="Phobius"/>
    </source>
</evidence>
<organism evidence="3 4">
    <name type="scientific">Blepharisma stoltei</name>
    <dbReference type="NCBI Taxonomy" id="1481888"/>
    <lineage>
        <taxon>Eukaryota</taxon>
        <taxon>Sar</taxon>
        <taxon>Alveolata</taxon>
        <taxon>Ciliophora</taxon>
        <taxon>Postciliodesmatophora</taxon>
        <taxon>Heterotrichea</taxon>
        <taxon>Heterotrichida</taxon>
        <taxon>Blepharismidae</taxon>
        <taxon>Blepharisma</taxon>
    </lineage>
</organism>
<keyword evidence="4" id="KW-1185">Reference proteome</keyword>
<reference evidence="3" key="1">
    <citation type="submission" date="2021-09" db="EMBL/GenBank/DDBJ databases">
        <authorList>
            <consortium name="AG Swart"/>
            <person name="Singh M."/>
            <person name="Singh A."/>
            <person name="Seah K."/>
            <person name="Emmerich C."/>
        </authorList>
    </citation>
    <scope>NUCLEOTIDE SEQUENCE</scope>
    <source>
        <strain evidence="3">ATCC30299</strain>
    </source>
</reference>